<comment type="caution">
    <text evidence="1">The sequence shown here is derived from an EMBL/GenBank/DDBJ whole genome shotgun (WGS) entry which is preliminary data.</text>
</comment>
<evidence type="ECO:0000313" key="2">
    <source>
        <dbReference type="Proteomes" id="UP000282957"/>
    </source>
</evidence>
<dbReference type="Gene3D" id="2.40.30.240">
    <property type="match status" value="1"/>
</dbReference>
<dbReference type="RefSeq" id="WP_127789987.1">
    <property type="nucleotide sequence ID" value="NZ_SACL01000012.1"/>
</dbReference>
<evidence type="ECO:0000313" key="1">
    <source>
        <dbReference type="EMBL" id="RVT90720.1"/>
    </source>
</evidence>
<name>A0A437LZ81_9PROT</name>
<dbReference type="OrthoDB" id="1867599at2"/>
<keyword evidence="2" id="KW-1185">Reference proteome</keyword>
<dbReference type="Proteomes" id="UP000282957">
    <property type="component" value="Unassembled WGS sequence"/>
</dbReference>
<dbReference type="AlphaFoldDB" id="A0A437LZ81"/>
<protein>
    <recommendedName>
        <fullName evidence="3">P22 coat-protein 5 family protein</fullName>
    </recommendedName>
</protein>
<gene>
    <name evidence="1" type="ORF">EOD42_23245</name>
</gene>
<dbReference type="Pfam" id="PF11651">
    <property type="entry name" value="P22_CoatProtein"/>
    <property type="match status" value="1"/>
</dbReference>
<proteinExistence type="predicted"/>
<dbReference type="EMBL" id="SACL01000012">
    <property type="protein sequence ID" value="RVT90720.1"/>
    <property type="molecule type" value="Genomic_DNA"/>
</dbReference>
<reference evidence="1 2" key="1">
    <citation type="submission" date="2019-01" db="EMBL/GenBank/DDBJ databases">
        <authorList>
            <person name="Chen W.-M."/>
        </authorList>
    </citation>
    <scope>NUCLEOTIDE SEQUENCE [LARGE SCALE GENOMIC DNA]</scope>
    <source>
        <strain evidence="1 2">CCP-6</strain>
    </source>
</reference>
<sequence length="395" mass="42520">MANSLLTPQQITRRALVILHQKLNFVGNINRQYDDRFAQDGAKIGDTLRIRLPNQYTVRTGAALSVQDTTETNTTLQVNNQKGVDTQFTSVDLTLSLDDFAQRILDPAMSVLASNIEADALTMRKNVWQSVNNIGSPFALRQALLARKRLTDSLAPEDGNRSVVMNTQDNVDLVDAVKGLFQDSKEIAAQYREGKVGRTGGFTYFENTLLSSDTTGTAASTTGYLINGGSQTGATMTVDTGTTTFLVGDIITITGVNEVHPETKADTGRLQQFVVTANSGTSATSLAISPAIVTSGGAQNVTAAPADNAPISKIGGNATLYNASLAFHRDAFAFATADLVLPKGVDMASRAVMDGISMRLVRQYDIQNDRFPVRIDVLYGYKAIRPQLACRILSN</sequence>
<accession>A0A437LZ81</accession>
<evidence type="ECO:0008006" key="3">
    <source>
        <dbReference type="Google" id="ProtNLM"/>
    </source>
</evidence>
<organism evidence="1 2">
    <name type="scientific">Rhodovarius crocodyli</name>
    <dbReference type="NCBI Taxonomy" id="1979269"/>
    <lineage>
        <taxon>Bacteria</taxon>
        <taxon>Pseudomonadati</taxon>
        <taxon>Pseudomonadota</taxon>
        <taxon>Alphaproteobacteria</taxon>
        <taxon>Acetobacterales</taxon>
        <taxon>Roseomonadaceae</taxon>
        <taxon>Rhodovarius</taxon>
    </lineage>
</organism>
<dbReference type="InterPro" id="IPR024659">
    <property type="entry name" value="Phage_coat_Gp5"/>
</dbReference>